<gene>
    <name evidence="2" type="ORF">RQ831_22085</name>
</gene>
<feature type="region of interest" description="Disordered" evidence="1">
    <location>
        <begin position="1"/>
        <end position="27"/>
    </location>
</feature>
<keyword evidence="3" id="KW-1185">Reference proteome</keyword>
<accession>A0ABU3MPE7</accession>
<dbReference type="Proteomes" id="UP001258945">
    <property type="component" value="Unassembled WGS sequence"/>
</dbReference>
<evidence type="ECO:0000313" key="3">
    <source>
        <dbReference type="Proteomes" id="UP001258945"/>
    </source>
</evidence>
<dbReference type="RefSeq" id="WP_314285411.1">
    <property type="nucleotide sequence ID" value="NZ_JAVVDO010000073.1"/>
</dbReference>
<feature type="region of interest" description="Disordered" evidence="1">
    <location>
        <begin position="51"/>
        <end position="88"/>
    </location>
</feature>
<proteinExistence type="predicted"/>
<name>A0ABU3MPE7_9PROT</name>
<evidence type="ECO:0000313" key="2">
    <source>
        <dbReference type="EMBL" id="MDT8333749.1"/>
    </source>
</evidence>
<protein>
    <submittedName>
        <fullName evidence="2">Uncharacterized protein</fullName>
    </submittedName>
</protein>
<organism evidence="2 3">
    <name type="scientific">Roseomonas gilardii</name>
    <dbReference type="NCBI Taxonomy" id="257708"/>
    <lineage>
        <taxon>Bacteria</taxon>
        <taxon>Pseudomonadati</taxon>
        <taxon>Pseudomonadota</taxon>
        <taxon>Alphaproteobacteria</taxon>
        <taxon>Acetobacterales</taxon>
        <taxon>Roseomonadaceae</taxon>
        <taxon>Roseomonas</taxon>
    </lineage>
</organism>
<evidence type="ECO:0000256" key="1">
    <source>
        <dbReference type="SAM" id="MobiDB-lite"/>
    </source>
</evidence>
<sequence length="88" mass="9536">MKPMEATKPWWPEKLGQPSSSGGQNGLRYAFFPKAHRLAVEKDGDVTLYDSGDHEIHGVSQSQGGEDSLTFSSQKGSVGLKDLKKASD</sequence>
<reference evidence="2 3" key="1">
    <citation type="journal article" date="2019" name="Microb. Pathog.">
        <title>Comparison of VITEK 2, MALDI-TOF MS, 16S rRNA gene sequencing, and whole-genome sequencing for identification of Roseomonas mucosa.</title>
        <authorList>
            <person name="Rudolph W.W."/>
            <person name="Gunzer F."/>
            <person name="Trauth M."/>
            <person name="Bunk B."/>
            <person name="Bigge R."/>
            <person name="Schrottner P."/>
        </authorList>
    </citation>
    <scope>NUCLEOTIDE SEQUENCE [LARGE SCALE GENOMIC DNA]</scope>
    <source>
        <strain evidence="2 3">DSM 103800</strain>
    </source>
</reference>
<dbReference type="EMBL" id="JAVVDO010000073">
    <property type="protein sequence ID" value="MDT8333749.1"/>
    <property type="molecule type" value="Genomic_DNA"/>
</dbReference>
<feature type="compositionally biased region" description="Polar residues" evidence="1">
    <location>
        <begin position="59"/>
        <end position="76"/>
    </location>
</feature>
<comment type="caution">
    <text evidence="2">The sequence shown here is derived from an EMBL/GenBank/DDBJ whole genome shotgun (WGS) entry which is preliminary data.</text>
</comment>